<organism evidence="2 3">
    <name type="scientific">Sorghum bicolor</name>
    <name type="common">Sorghum</name>
    <name type="synonym">Sorghum vulgare</name>
    <dbReference type="NCBI Taxonomy" id="4558"/>
    <lineage>
        <taxon>Eukaryota</taxon>
        <taxon>Viridiplantae</taxon>
        <taxon>Streptophyta</taxon>
        <taxon>Embryophyta</taxon>
        <taxon>Tracheophyta</taxon>
        <taxon>Spermatophyta</taxon>
        <taxon>Magnoliopsida</taxon>
        <taxon>Liliopsida</taxon>
        <taxon>Poales</taxon>
        <taxon>Poaceae</taxon>
        <taxon>PACMAD clade</taxon>
        <taxon>Panicoideae</taxon>
        <taxon>Andropogonodae</taxon>
        <taxon>Andropogoneae</taxon>
        <taxon>Sorghinae</taxon>
        <taxon>Sorghum</taxon>
    </lineage>
</organism>
<feature type="region of interest" description="Disordered" evidence="1">
    <location>
        <begin position="1"/>
        <end position="48"/>
    </location>
</feature>
<reference evidence="2" key="1">
    <citation type="journal article" date="2019" name="BMC Genomics">
        <title>A new reference genome for Sorghum bicolor reveals high levels of sequence similarity between sweet and grain genotypes: implications for the genetics of sugar metabolism.</title>
        <authorList>
            <person name="Cooper E.A."/>
            <person name="Brenton Z.W."/>
            <person name="Flinn B.S."/>
            <person name="Jenkins J."/>
            <person name="Shu S."/>
            <person name="Flowers D."/>
            <person name="Luo F."/>
            <person name="Wang Y."/>
            <person name="Xia P."/>
            <person name="Barry K."/>
            <person name="Daum C."/>
            <person name="Lipzen A."/>
            <person name="Yoshinaga Y."/>
            <person name="Schmutz J."/>
            <person name="Saski C."/>
            <person name="Vermerris W."/>
            <person name="Kresovich S."/>
        </authorList>
    </citation>
    <scope>NUCLEOTIDE SEQUENCE</scope>
</reference>
<dbReference type="PANTHER" id="PTHR36484:SF2">
    <property type="entry name" value="OS01G0558700 PROTEIN"/>
    <property type="match status" value="1"/>
</dbReference>
<feature type="region of interest" description="Disordered" evidence="1">
    <location>
        <begin position="93"/>
        <end position="147"/>
    </location>
</feature>
<comment type="caution">
    <text evidence="2">The sequence shown here is derived from an EMBL/GenBank/DDBJ whole genome shotgun (WGS) entry which is preliminary data.</text>
</comment>
<sequence>MSVGSKSLPARRRGNEGHENGDGAVVWEEEGDMATGGVSGSRSRKQKAKRYDRWFSGLELSIGPGSLKDVDAGKLKGQIKKWAKAVVAFARQISFGSPRSARTPGGGGGGDDDDTPRSAPSSLRASRSSSRLGARGGAKEGAFDVRA</sequence>
<proteinExistence type="predicted"/>
<dbReference type="Proteomes" id="UP000807115">
    <property type="component" value="Chromosome 3"/>
</dbReference>
<gene>
    <name evidence="2" type="ORF">BDA96_03G204900</name>
</gene>
<feature type="compositionally biased region" description="Basic and acidic residues" evidence="1">
    <location>
        <begin position="137"/>
        <end position="147"/>
    </location>
</feature>
<dbReference type="AlphaFoldDB" id="A0A921RCX4"/>
<evidence type="ECO:0000256" key="1">
    <source>
        <dbReference type="SAM" id="MobiDB-lite"/>
    </source>
</evidence>
<protein>
    <submittedName>
        <fullName evidence="2">Uncharacterized protein</fullName>
    </submittedName>
</protein>
<reference evidence="2" key="2">
    <citation type="submission" date="2020-10" db="EMBL/GenBank/DDBJ databases">
        <authorList>
            <person name="Cooper E.A."/>
            <person name="Brenton Z.W."/>
            <person name="Flinn B.S."/>
            <person name="Jenkins J."/>
            <person name="Shu S."/>
            <person name="Flowers D."/>
            <person name="Luo F."/>
            <person name="Wang Y."/>
            <person name="Xia P."/>
            <person name="Barry K."/>
            <person name="Daum C."/>
            <person name="Lipzen A."/>
            <person name="Yoshinaga Y."/>
            <person name="Schmutz J."/>
            <person name="Saski C."/>
            <person name="Vermerris W."/>
            <person name="Kresovich S."/>
        </authorList>
    </citation>
    <scope>NUCLEOTIDE SEQUENCE</scope>
</reference>
<accession>A0A921RCX4</accession>
<evidence type="ECO:0000313" key="2">
    <source>
        <dbReference type="EMBL" id="KAG0538088.1"/>
    </source>
</evidence>
<evidence type="ECO:0000313" key="3">
    <source>
        <dbReference type="Proteomes" id="UP000807115"/>
    </source>
</evidence>
<dbReference type="PANTHER" id="PTHR36484">
    <property type="entry name" value="OS01G0558700 PROTEIN"/>
    <property type="match status" value="1"/>
</dbReference>
<name>A0A921RCX4_SORBI</name>
<feature type="compositionally biased region" description="Low complexity" evidence="1">
    <location>
        <begin position="117"/>
        <end position="133"/>
    </location>
</feature>
<dbReference type="EMBL" id="CM027682">
    <property type="protein sequence ID" value="KAG0538088.1"/>
    <property type="molecule type" value="Genomic_DNA"/>
</dbReference>